<comment type="caution">
    <text evidence="6">The sequence shown here is derived from an EMBL/GenBank/DDBJ whole genome shotgun (WGS) entry which is preliminary data.</text>
</comment>
<dbReference type="RefSeq" id="WP_349805203.1">
    <property type="nucleotide sequence ID" value="NZ_JBEGDP010000020.1"/>
</dbReference>
<organism evidence="6 7">
    <name type="scientific">Nocardioides kribbensis</name>
    <dbReference type="NCBI Taxonomy" id="305517"/>
    <lineage>
        <taxon>Bacteria</taxon>
        <taxon>Bacillati</taxon>
        <taxon>Actinomycetota</taxon>
        <taxon>Actinomycetes</taxon>
        <taxon>Propionibacteriales</taxon>
        <taxon>Nocardioidaceae</taxon>
        <taxon>Nocardioides</taxon>
    </lineage>
</organism>
<evidence type="ECO:0000256" key="2">
    <source>
        <dbReference type="ARBA" id="ARBA00023002"/>
    </source>
</evidence>
<keyword evidence="7" id="KW-1185">Reference proteome</keyword>
<dbReference type="Gene3D" id="3.50.50.60">
    <property type="entry name" value="FAD/NAD(P)-binding domain"/>
    <property type="match status" value="2"/>
</dbReference>
<evidence type="ECO:0000256" key="3">
    <source>
        <dbReference type="ARBA" id="ARBA00048132"/>
    </source>
</evidence>
<proteinExistence type="predicted"/>
<dbReference type="SUPFAM" id="SSF51905">
    <property type="entry name" value="FAD/NAD(P)-binding domain"/>
    <property type="match status" value="1"/>
</dbReference>
<dbReference type="PRINTS" id="PR00368">
    <property type="entry name" value="FADPNR"/>
</dbReference>
<protein>
    <submittedName>
        <fullName evidence="6">NAD(P)/FAD-dependent oxidoreductase</fullName>
    </submittedName>
</protein>
<dbReference type="PANTHER" id="PTHR48105">
    <property type="entry name" value="THIOREDOXIN REDUCTASE 1-RELATED-RELATED"/>
    <property type="match status" value="1"/>
</dbReference>
<evidence type="ECO:0000256" key="1">
    <source>
        <dbReference type="ARBA" id="ARBA00022630"/>
    </source>
</evidence>
<gene>
    <name evidence="6" type="ORF">V6R90_15620</name>
</gene>
<dbReference type="InterPro" id="IPR036188">
    <property type="entry name" value="FAD/NAD-bd_sf"/>
</dbReference>
<dbReference type="Proteomes" id="UP001482520">
    <property type="component" value="Unassembled WGS sequence"/>
</dbReference>
<dbReference type="EMBL" id="JBEGDP010000020">
    <property type="protein sequence ID" value="MEQ7848711.1"/>
    <property type="molecule type" value="Genomic_DNA"/>
</dbReference>
<evidence type="ECO:0000313" key="6">
    <source>
        <dbReference type="EMBL" id="MEQ7848711.1"/>
    </source>
</evidence>
<dbReference type="InterPro" id="IPR023753">
    <property type="entry name" value="FAD/NAD-binding_dom"/>
</dbReference>
<dbReference type="InterPro" id="IPR050097">
    <property type="entry name" value="Ferredoxin-NADP_redctase_2"/>
</dbReference>
<feature type="domain" description="FAD/NAD(P)-binding" evidence="5">
    <location>
        <begin position="38"/>
        <end position="318"/>
    </location>
</feature>
<dbReference type="PRINTS" id="PR00469">
    <property type="entry name" value="PNDRDTASEII"/>
</dbReference>
<dbReference type="Pfam" id="PF07992">
    <property type="entry name" value="Pyr_redox_2"/>
    <property type="match status" value="1"/>
</dbReference>
<reference evidence="6 7" key="1">
    <citation type="submission" date="2024-02" db="EMBL/GenBank/DDBJ databases">
        <title>Full genome sequence of Nocardioides kribbensis.</title>
        <authorList>
            <person name="Poletto B.L."/>
            <person name="Silva G."/>
            <person name="Galante D."/>
            <person name="Campos K.R."/>
            <person name="Santos M.B.N."/>
            <person name="Sacchi C.T."/>
        </authorList>
    </citation>
    <scope>NUCLEOTIDE SEQUENCE [LARGE SCALE GENOMIC DNA]</scope>
    <source>
        <strain evidence="6 7">O4R</strain>
    </source>
</reference>
<keyword evidence="2" id="KW-0560">Oxidoreductase</keyword>
<sequence>MSHPTDTDHPSGPSDPSDPTDDRRSTAADAPVTSEQVDVVVLGGGPAGLQAALTLGRSHRRVLVVDGGHYRNDPAAHLHNFLTRDGAPPAELRAIGRAELAAYAGVEVREARASAVEAAGDDLADGFVVTLEATGERAGAGQRVRARRVLLATGLRDVLPAVAGLEELWGDLAAHCPYCHGHELSGRAVALLGSHDHLPRIAVLLERTASRLVVLSDGASLPEGTAAALAGLGVAVRSEPVTALHRTGDGVRAELVGGPDEEVGGIFVAPVLEQAAPFAAQLGLEVLASGGVRVDAMGRTSRPGVFAAGDLAHVAELPMAPASVLVSAAAGQLAAAAADADLVAERLAGLTRRVPAPA</sequence>
<keyword evidence="1" id="KW-0285">Flavoprotein</keyword>
<comment type="catalytic activity">
    <reaction evidence="3">
        <text>[thioredoxin]-dithiol + NADP(+) = [thioredoxin]-disulfide + NADPH + H(+)</text>
        <dbReference type="Rhea" id="RHEA:20345"/>
        <dbReference type="Rhea" id="RHEA-COMP:10698"/>
        <dbReference type="Rhea" id="RHEA-COMP:10700"/>
        <dbReference type="ChEBI" id="CHEBI:15378"/>
        <dbReference type="ChEBI" id="CHEBI:29950"/>
        <dbReference type="ChEBI" id="CHEBI:50058"/>
        <dbReference type="ChEBI" id="CHEBI:57783"/>
        <dbReference type="ChEBI" id="CHEBI:58349"/>
        <dbReference type="EC" id="1.8.1.9"/>
    </reaction>
</comment>
<name>A0ABV1P1S0_9ACTN</name>
<evidence type="ECO:0000259" key="5">
    <source>
        <dbReference type="Pfam" id="PF07992"/>
    </source>
</evidence>
<accession>A0ABV1P1S0</accession>
<feature type="region of interest" description="Disordered" evidence="4">
    <location>
        <begin position="1"/>
        <end position="33"/>
    </location>
</feature>
<evidence type="ECO:0000256" key="4">
    <source>
        <dbReference type="SAM" id="MobiDB-lite"/>
    </source>
</evidence>
<evidence type="ECO:0000313" key="7">
    <source>
        <dbReference type="Proteomes" id="UP001482520"/>
    </source>
</evidence>